<organism evidence="2">
    <name type="scientific">Drosophila persimilis</name>
    <name type="common">Fruit fly</name>
    <dbReference type="NCBI Taxonomy" id="7234"/>
    <lineage>
        <taxon>Eukaryota</taxon>
        <taxon>Metazoa</taxon>
        <taxon>Ecdysozoa</taxon>
        <taxon>Arthropoda</taxon>
        <taxon>Hexapoda</taxon>
        <taxon>Insecta</taxon>
        <taxon>Pterygota</taxon>
        <taxon>Neoptera</taxon>
        <taxon>Endopterygota</taxon>
        <taxon>Diptera</taxon>
        <taxon>Brachycera</taxon>
        <taxon>Muscomorpha</taxon>
        <taxon>Ephydroidea</taxon>
        <taxon>Drosophilidae</taxon>
        <taxon>Drosophila</taxon>
        <taxon>Sophophora</taxon>
    </lineage>
</organism>
<keyword evidence="2" id="KW-1185">Reference proteome</keyword>
<sequence>MSVPTVGFHLQQQWFGSHRIGSDRIPRKLFEWMADLTMTTMTTTLMMQMQMQMEMEIEMEMDLAMMGQ</sequence>
<reference evidence="1 2" key="1">
    <citation type="journal article" date="2007" name="Nature">
        <title>Evolution of genes and genomes on the Drosophila phylogeny.</title>
        <authorList>
            <consortium name="Drosophila 12 Genomes Consortium"/>
            <person name="Clark A.G."/>
            <person name="Eisen M.B."/>
            <person name="Smith D.R."/>
            <person name="Bergman C.M."/>
            <person name="Oliver B."/>
            <person name="Markow T.A."/>
            <person name="Kaufman T.C."/>
            <person name="Kellis M."/>
            <person name="Gelbart W."/>
            <person name="Iyer V.N."/>
            <person name="Pollard D.A."/>
            <person name="Sackton T.B."/>
            <person name="Larracuente A.M."/>
            <person name="Singh N.D."/>
            <person name="Abad J.P."/>
            <person name="Abt D.N."/>
            <person name="Adryan B."/>
            <person name="Aguade M."/>
            <person name="Akashi H."/>
            <person name="Anderson W.W."/>
            <person name="Aquadro C.F."/>
            <person name="Ardell D.H."/>
            <person name="Arguello R."/>
            <person name="Artieri C.G."/>
            <person name="Barbash D.A."/>
            <person name="Barker D."/>
            <person name="Barsanti P."/>
            <person name="Batterham P."/>
            <person name="Batzoglou S."/>
            <person name="Begun D."/>
            <person name="Bhutkar A."/>
            <person name="Blanco E."/>
            <person name="Bosak S.A."/>
            <person name="Bradley R.K."/>
            <person name="Brand A.D."/>
            <person name="Brent M.R."/>
            <person name="Brooks A.N."/>
            <person name="Brown R.H."/>
            <person name="Butlin R.K."/>
            <person name="Caggese C."/>
            <person name="Calvi B.R."/>
            <person name="Bernardo de Carvalho A."/>
            <person name="Caspi A."/>
            <person name="Castrezana S."/>
            <person name="Celniker S.E."/>
            <person name="Chang J.L."/>
            <person name="Chapple C."/>
            <person name="Chatterji S."/>
            <person name="Chinwalla A."/>
            <person name="Civetta A."/>
            <person name="Clifton S.W."/>
            <person name="Comeron J.M."/>
            <person name="Costello J.C."/>
            <person name="Coyne J.A."/>
            <person name="Daub J."/>
            <person name="David R.G."/>
            <person name="Delcher A.L."/>
            <person name="Delehaunty K."/>
            <person name="Do C.B."/>
            <person name="Ebling H."/>
            <person name="Edwards K."/>
            <person name="Eickbush T."/>
            <person name="Evans J.D."/>
            <person name="Filipski A."/>
            <person name="Findeiss S."/>
            <person name="Freyhult E."/>
            <person name="Fulton L."/>
            <person name="Fulton R."/>
            <person name="Garcia A.C."/>
            <person name="Gardiner A."/>
            <person name="Garfield D.A."/>
            <person name="Garvin B.E."/>
            <person name="Gibson G."/>
            <person name="Gilbert D."/>
            <person name="Gnerre S."/>
            <person name="Godfrey J."/>
            <person name="Good R."/>
            <person name="Gotea V."/>
            <person name="Gravely B."/>
            <person name="Greenberg A.J."/>
            <person name="Griffiths-Jones S."/>
            <person name="Gross S."/>
            <person name="Guigo R."/>
            <person name="Gustafson E.A."/>
            <person name="Haerty W."/>
            <person name="Hahn M.W."/>
            <person name="Halligan D.L."/>
            <person name="Halpern A.L."/>
            <person name="Halter G.M."/>
            <person name="Han M.V."/>
            <person name="Heger A."/>
            <person name="Hillier L."/>
            <person name="Hinrichs A.S."/>
            <person name="Holmes I."/>
            <person name="Hoskins R.A."/>
            <person name="Hubisz M.J."/>
            <person name="Hultmark D."/>
            <person name="Huntley M.A."/>
            <person name="Jaffe D.B."/>
            <person name="Jagadeeshan S."/>
            <person name="Jeck W.R."/>
            <person name="Johnson J."/>
            <person name="Jones C.D."/>
            <person name="Jordan W.C."/>
            <person name="Karpen G.H."/>
            <person name="Kataoka E."/>
            <person name="Keightley P.D."/>
            <person name="Kheradpour P."/>
            <person name="Kirkness E.F."/>
            <person name="Koerich L.B."/>
            <person name="Kristiansen K."/>
            <person name="Kudrna D."/>
            <person name="Kulathinal R.J."/>
            <person name="Kumar S."/>
            <person name="Kwok R."/>
            <person name="Lander E."/>
            <person name="Langley C.H."/>
            <person name="Lapoint R."/>
            <person name="Lazzaro B.P."/>
            <person name="Lee S.J."/>
            <person name="Levesque L."/>
            <person name="Li R."/>
            <person name="Lin C.F."/>
            <person name="Lin M.F."/>
            <person name="Lindblad-Toh K."/>
            <person name="Llopart A."/>
            <person name="Long M."/>
            <person name="Low L."/>
            <person name="Lozovsky E."/>
            <person name="Lu J."/>
            <person name="Luo M."/>
            <person name="Machado C.A."/>
            <person name="Makalowski W."/>
            <person name="Marzo M."/>
            <person name="Matsuda M."/>
            <person name="Matzkin L."/>
            <person name="McAllister B."/>
            <person name="McBride C.S."/>
            <person name="McKernan B."/>
            <person name="McKernan K."/>
            <person name="Mendez-Lago M."/>
            <person name="Minx P."/>
            <person name="Mollenhauer M.U."/>
            <person name="Montooth K."/>
            <person name="Mount S.M."/>
            <person name="Mu X."/>
            <person name="Myers E."/>
            <person name="Negre B."/>
            <person name="Newfeld S."/>
            <person name="Nielsen R."/>
            <person name="Noor M.A."/>
            <person name="O'Grady P."/>
            <person name="Pachter L."/>
            <person name="Papaceit M."/>
            <person name="Parisi M.J."/>
            <person name="Parisi M."/>
            <person name="Parts L."/>
            <person name="Pedersen J.S."/>
            <person name="Pesole G."/>
            <person name="Phillippy A.M."/>
            <person name="Ponting C.P."/>
            <person name="Pop M."/>
            <person name="Porcelli D."/>
            <person name="Powell J.R."/>
            <person name="Prohaska S."/>
            <person name="Pruitt K."/>
            <person name="Puig M."/>
            <person name="Quesneville H."/>
            <person name="Ram K.R."/>
            <person name="Rand D."/>
            <person name="Rasmussen M.D."/>
            <person name="Reed L.K."/>
            <person name="Reenan R."/>
            <person name="Reily A."/>
            <person name="Remington K.A."/>
            <person name="Rieger T.T."/>
            <person name="Ritchie M.G."/>
            <person name="Robin C."/>
            <person name="Rogers Y.H."/>
            <person name="Rohde C."/>
            <person name="Rozas J."/>
            <person name="Rubenfield M.J."/>
            <person name="Ruiz A."/>
            <person name="Russo S."/>
            <person name="Salzberg S.L."/>
            <person name="Sanchez-Gracia A."/>
            <person name="Saranga D.J."/>
            <person name="Sato H."/>
            <person name="Schaeffer S.W."/>
            <person name="Schatz M.C."/>
            <person name="Schlenke T."/>
            <person name="Schwartz R."/>
            <person name="Segarra C."/>
            <person name="Singh R.S."/>
            <person name="Sirot L."/>
            <person name="Sirota M."/>
            <person name="Sisneros N.B."/>
            <person name="Smith C.D."/>
            <person name="Smith T.F."/>
            <person name="Spieth J."/>
            <person name="Stage D.E."/>
            <person name="Stark A."/>
            <person name="Stephan W."/>
            <person name="Strausberg R.L."/>
            <person name="Strempel S."/>
            <person name="Sturgill D."/>
            <person name="Sutton G."/>
            <person name="Sutton G.G."/>
            <person name="Tao W."/>
            <person name="Teichmann S."/>
            <person name="Tobari Y.N."/>
            <person name="Tomimura Y."/>
            <person name="Tsolas J.M."/>
            <person name="Valente V.L."/>
            <person name="Venter E."/>
            <person name="Venter J.C."/>
            <person name="Vicario S."/>
            <person name="Vieira F.G."/>
            <person name="Vilella A.J."/>
            <person name="Villasante A."/>
            <person name="Walenz B."/>
            <person name="Wang J."/>
            <person name="Wasserman M."/>
            <person name="Watts T."/>
            <person name="Wilson D."/>
            <person name="Wilson R.K."/>
            <person name="Wing R.A."/>
            <person name="Wolfner M.F."/>
            <person name="Wong A."/>
            <person name="Wong G.K."/>
            <person name="Wu C.I."/>
            <person name="Wu G."/>
            <person name="Yamamoto D."/>
            <person name="Yang H.P."/>
            <person name="Yang S.P."/>
            <person name="Yorke J.A."/>
            <person name="Yoshida K."/>
            <person name="Zdobnov E."/>
            <person name="Zhang P."/>
            <person name="Zhang Y."/>
            <person name="Zimin A.V."/>
            <person name="Baldwin J."/>
            <person name="Abdouelleil A."/>
            <person name="Abdulkadir J."/>
            <person name="Abebe A."/>
            <person name="Abera B."/>
            <person name="Abreu J."/>
            <person name="Acer S.C."/>
            <person name="Aftuck L."/>
            <person name="Alexander A."/>
            <person name="An P."/>
            <person name="Anderson E."/>
            <person name="Anderson S."/>
            <person name="Arachi H."/>
            <person name="Azer M."/>
            <person name="Bachantsang P."/>
            <person name="Barry A."/>
            <person name="Bayul T."/>
            <person name="Berlin A."/>
            <person name="Bessette D."/>
            <person name="Bloom T."/>
            <person name="Blye J."/>
            <person name="Boguslavskiy L."/>
            <person name="Bonnet C."/>
            <person name="Boukhgalter B."/>
            <person name="Bourzgui I."/>
            <person name="Brown A."/>
            <person name="Cahill P."/>
            <person name="Channer S."/>
            <person name="Cheshatsang Y."/>
            <person name="Chuda L."/>
            <person name="Citroen M."/>
            <person name="Collymore A."/>
            <person name="Cooke P."/>
            <person name="Costello M."/>
            <person name="D'Aco K."/>
            <person name="Daza R."/>
            <person name="De Haan G."/>
            <person name="DeGray S."/>
            <person name="DeMaso C."/>
            <person name="Dhargay N."/>
            <person name="Dooley K."/>
            <person name="Dooley E."/>
            <person name="Doricent M."/>
            <person name="Dorje P."/>
            <person name="Dorjee K."/>
            <person name="Dupes A."/>
            <person name="Elong R."/>
            <person name="Falk J."/>
            <person name="Farina A."/>
            <person name="Faro S."/>
            <person name="Ferguson D."/>
            <person name="Fisher S."/>
            <person name="Foley C.D."/>
            <person name="Franke A."/>
            <person name="Friedrich D."/>
            <person name="Gadbois L."/>
            <person name="Gearin G."/>
            <person name="Gearin C.R."/>
            <person name="Giannoukos G."/>
            <person name="Goode T."/>
            <person name="Graham J."/>
            <person name="Grandbois E."/>
            <person name="Grewal S."/>
            <person name="Gyaltsen K."/>
            <person name="Hafez N."/>
            <person name="Hagos B."/>
            <person name="Hall J."/>
            <person name="Henson C."/>
            <person name="Hollinger A."/>
            <person name="Honan T."/>
            <person name="Huard M.D."/>
            <person name="Hughes L."/>
            <person name="Hurhula B."/>
            <person name="Husby M.E."/>
            <person name="Kamat A."/>
            <person name="Kanga B."/>
            <person name="Kashin S."/>
            <person name="Khazanovich D."/>
            <person name="Kisner P."/>
            <person name="Lance K."/>
            <person name="Lara M."/>
            <person name="Lee W."/>
            <person name="Lennon N."/>
            <person name="Letendre F."/>
            <person name="LeVine R."/>
            <person name="Lipovsky A."/>
            <person name="Liu X."/>
            <person name="Liu J."/>
            <person name="Liu S."/>
            <person name="Lokyitsang T."/>
            <person name="Lokyitsang Y."/>
            <person name="Lubonja R."/>
            <person name="Lui A."/>
            <person name="MacDonald P."/>
            <person name="Magnisalis V."/>
            <person name="Maru K."/>
            <person name="Matthews C."/>
            <person name="McCusker W."/>
            <person name="McDonough S."/>
            <person name="Mehta T."/>
            <person name="Meldrim J."/>
            <person name="Meneus L."/>
            <person name="Mihai O."/>
            <person name="Mihalev A."/>
            <person name="Mihova T."/>
            <person name="Mittelman R."/>
            <person name="Mlenga V."/>
            <person name="Montmayeur A."/>
            <person name="Mulrain L."/>
            <person name="Navidi A."/>
            <person name="Naylor J."/>
            <person name="Negash T."/>
            <person name="Nguyen T."/>
            <person name="Nguyen N."/>
            <person name="Nicol R."/>
            <person name="Norbu C."/>
            <person name="Norbu N."/>
            <person name="Novod N."/>
            <person name="O'Neill B."/>
            <person name="Osman S."/>
            <person name="Markiewicz E."/>
            <person name="Oyono O.L."/>
            <person name="Patti C."/>
            <person name="Phunkhang P."/>
            <person name="Pierre F."/>
            <person name="Priest M."/>
            <person name="Raghuraman S."/>
            <person name="Rege F."/>
            <person name="Reyes R."/>
            <person name="Rise C."/>
            <person name="Rogov P."/>
            <person name="Ross K."/>
            <person name="Ryan E."/>
            <person name="Settipalli S."/>
            <person name="Shea T."/>
            <person name="Sherpa N."/>
            <person name="Shi L."/>
            <person name="Shih D."/>
            <person name="Sparrow T."/>
            <person name="Spaulding J."/>
            <person name="Stalker J."/>
            <person name="Stange-Thomann N."/>
            <person name="Stavropoulos S."/>
            <person name="Stone C."/>
            <person name="Strader C."/>
            <person name="Tesfaye S."/>
            <person name="Thomson T."/>
            <person name="Thoulutsang Y."/>
            <person name="Thoulutsang D."/>
            <person name="Topham K."/>
            <person name="Topping I."/>
            <person name="Tsamla T."/>
            <person name="Vassiliev H."/>
            <person name="Vo A."/>
            <person name="Wangchuk T."/>
            <person name="Wangdi T."/>
            <person name="Weiand M."/>
            <person name="Wilkinson J."/>
            <person name="Wilson A."/>
            <person name="Yadav S."/>
            <person name="Young G."/>
            <person name="Yu Q."/>
            <person name="Zembek L."/>
            <person name="Zhong D."/>
            <person name="Zimmer A."/>
            <person name="Zwirko Z."/>
            <person name="Jaffe D.B."/>
            <person name="Alvarez P."/>
            <person name="Brockman W."/>
            <person name="Butler J."/>
            <person name="Chin C."/>
            <person name="Gnerre S."/>
            <person name="Grabherr M."/>
            <person name="Kleber M."/>
            <person name="Mauceli E."/>
            <person name="MacCallum I."/>
        </authorList>
    </citation>
    <scope>NUCLEOTIDE SEQUENCE [LARGE SCALE GENOMIC DNA]</scope>
    <source>
        <strain evidence="2">MSH-3 / Tucson 14011-0111.49</strain>
    </source>
</reference>
<protein>
    <submittedName>
        <fullName evidence="1">GL24829</fullName>
    </submittedName>
</protein>
<gene>
    <name evidence="1" type="primary">Dper\GL24829</name>
    <name evidence="1" type="ORF">Dper_GL24829</name>
</gene>
<proteinExistence type="predicted"/>
<name>B4GS10_DROPE</name>
<accession>B4GS10</accession>
<evidence type="ECO:0000313" key="1">
    <source>
        <dbReference type="EMBL" id="EDW40545.1"/>
    </source>
</evidence>
<dbReference type="AlphaFoldDB" id="B4GS10"/>
<dbReference type="Proteomes" id="UP000008744">
    <property type="component" value="Unassembled WGS sequence"/>
</dbReference>
<evidence type="ECO:0000313" key="2">
    <source>
        <dbReference type="Proteomes" id="UP000008744"/>
    </source>
</evidence>
<dbReference type="EMBL" id="CH479188">
    <property type="protein sequence ID" value="EDW40545.1"/>
    <property type="molecule type" value="Genomic_DNA"/>
</dbReference>
<dbReference type="HOGENOM" id="CLU_2796670_0_0_1"/>